<dbReference type="EMBL" id="PP810244">
    <property type="protein sequence ID" value="XCH41895.1"/>
    <property type="molecule type" value="Genomic_DNA"/>
</dbReference>
<protein>
    <submittedName>
        <fullName evidence="1">Uncharacterized protein</fullName>
    </submittedName>
</protein>
<name>A0AAU8GK21_9CAUD</name>
<accession>A0AAU8GK21</accession>
<evidence type="ECO:0000313" key="1">
    <source>
        <dbReference type="EMBL" id="XCH41895.1"/>
    </source>
</evidence>
<reference evidence="1" key="1">
    <citation type="submission" date="2024-05" db="EMBL/GenBank/DDBJ databases">
        <title>This phage originates from the Bacteriophage catalogue of the Bacteriophage Competence Centre, Department of Microbiology und Biotechnology, Max Rubner-Institut, Kiel, Germany.</title>
        <authorList>
            <person name="Sprotte S."/>
            <person name="Brinks E."/>
        </authorList>
    </citation>
    <scope>NUCLEOTIDE SEQUENCE</scope>
</reference>
<sequence>MKVVTAKKTTFNLSPRIGSLRGAVFHTNGEAIVTSITFTNVATSGGAVLARTWAEFRFQIGDRDVLFRVTSPVSKHEAPLLVTHAASGYRVCDVWWDDVAKTRFNAGRNNYSGAGARALVATIERVGEHRFLNAIKAYPNE</sequence>
<proteinExistence type="predicted"/>
<organism evidence="1">
    <name type="scientific">Salmonella phage PMBT21</name>
    <dbReference type="NCBI Taxonomy" id="3153512"/>
    <lineage>
        <taxon>Viruses</taxon>
        <taxon>Duplodnaviria</taxon>
        <taxon>Heunggongvirae</taxon>
        <taxon>Uroviricota</taxon>
        <taxon>Caudoviricetes</taxon>
    </lineage>
</organism>